<organism evidence="6 7">
    <name type="scientific">Xylaria bambusicola</name>
    <dbReference type="NCBI Taxonomy" id="326684"/>
    <lineage>
        <taxon>Eukaryota</taxon>
        <taxon>Fungi</taxon>
        <taxon>Dikarya</taxon>
        <taxon>Ascomycota</taxon>
        <taxon>Pezizomycotina</taxon>
        <taxon>Sordariomycetes</taxon>
        <taxon>Xylariomycetidae</taxon>
        <taxon>Xylariales</taxon>
        <taxon>Xylariaceae</taxon>
        <taxon>Xylaria</taxon>
    </lineage>
</organism>
<evidence type="ECO:0000313" key="7">
    <source>
        <dbReference type="Proteomes" id="UP001305414"/>
    </source>
</evidence>
<feature type="transmembrane region" description="Helical" evidence="4">
    <location>
        <begin position="123"/>
        <end position="143"/>
    </location>
</feature>
<dbReference type="AlphaFoldDB" id="A0AAN7Z6T1"/>
<feature type="transmembrane region" description="Helical" evidence="4">
    <location>
        <begin position="181"/>
        <end position="202"/>
    </location>
</feature>
<proteinExistence type="inferred from homology"/>
<feature type="transmembrane region" description="Helical" evidence="4">
    <location>
        <begin position="209"/>
        <end position="228"/>
    </location>
</feature>
<feature type="transmembrane region" description="Helical" evidence="4">
    <location>
        <begin position="50"/>
        <end position="70"/>
    </location>
</feature>
<dbReference type="PANTHER" id="PTHR11360:SF234">
    <property type="entry name" value="MFS-TYPE TRANSPORTER DBAD-RELATED"/>
    <property type="match status" value="1"/>
</dbReference>
<sequence length="474" mass="50510">MSNPEQAVAAAINEKPGPTVTSESDDSSSGPAIPPPPSGDHDAGPPNGGLVAWLQVAAAFVLYGNTLYVAPSKSSCDNIVTSLVRPADQFLFSYSGLLNTFGVYQTYYETHLLKEYSGSDISWIGSIMSLFLMAVGVFVGPLYDAGHCRILLITGSIFVTLGFMLVSISTAYWSVFLAQGVLTGLGTSFLVIPSIAIVPPYFKPARRPLVMGIATLGSGLAGVIYPIIFQSLQPAVGFPWAVRVQGFISLALCIFAVIVARPRYARNAKKRAFLTLFKGANLGDSYFVLYVTSIFFNNLGFFLPLFYLQTYAELHGGAGLAVTRYLLAILNASSIFGRLVPSALSKWFGVINAFIITVSLSSISIFYWISATNIAGSISVAVLYGFFSGGVVAFAPVVLTLLTEDLSYLGTRLGVLNIFKGIASVIGSPIGGAIIQRSGDYLGMQLFSAFSVLLTAVFASVIQVMLLKNKKQAT</sequence>
<feature type="region of interest" description="Disordered" evidence="3">
    <location>
        <begin position="1"/>
        <end position="45"/>
    </location>
</feature>
<comment type="subcellular location">
    <subcellularLocation>
        <location evidence="1">Membrane</location>
        <topology evidence="1">Multi-pass membrane protein</topology>
    </subcellularLocation>
</comment>
<evidence type="ECO:0000256" key="2">
    <source>
        <dbReference type="ARBA" id="ARBA00006727"/>
    </source>
</evidence>
<dbReference type="Gene3D" id="1.20.1250.20">
    <property type="entry name" value="MFS general substrate transporter like domains"/>
    <property type="match status" value="2"/>
</dbReference>
<dbReference type="InterPro" id="IPR036259">
    <property type="entry name" value="MFS_trans_sf"/>
</dbReference>
<feature type="transmembrane region" description="Helical" evidence="4">
    <location>
        <begin position="381"/>
        <end position="402"/>
    </location>
</feature>
<gene>
    <name evidence="6" type="ORF">RRF57_006442</name>
</gene>
<feature type="transmembrane region" description="Helical" evidence="4">
    <location>
        <begin position="150"/>
        <end position="175"/>
    </location>
</feature>
<dbReference type="Pfam" id="PF07690">
    <property type="entry name" value="MFS_1"/>
    <property type="match status" value="1"/>
</dbReference>
<reference evidence="6 7" key="1">
    <citation type="submission" date="2023-10" db="EMBL/GenBank/DDBJ databases">
        <title>Draft genome sequence of Xylaria bambusicola isolate GMP-LS, the root and basal stem rot pathogen of sugarcane in Indonesia.</title>
        <authorList>
            <person name="Selvaraj P."/>
            <person name="Muralishankar V."/>
            <person name="Muruganantham S."/>
            <person name="Sp S."/>
            <person name="Haryani S."/>
            <person name="Lau K.J.X."/>
            <person name="Naqvi N.I."/>
        </authorList>
    </citation>
    <scope>NUCLEOTIDE SEQUENCE [LARGE SCALE GENOMIC DNA]</scope>
    <source>
        <strain evidence="6">GMP-LS</strain>
    </source>
</reference>
<dbReference type="GO" id="GO:0016020">
    <property type="term" value="C:membrane"/>
    <property type="evidence" value="ECO:0007669"/>
    <property type="project" value="UniProtKB-SubCell"/>
</dbReference>
<evidence type="ECO:0000256" key="3">
    <source>
        <dbReference type="SAM" id="MobiDB-lite"/>
    </source>
</evidence>
<dbReference type="InterPro" id="IPR050327">
    <property type="entry name" value="Proton-linked_MCT"/>
</dbReference>
<feature type="transmembrane region" description="Helical" evidence="4">
    <location>
        <begin position="240"/>
        <end position="260"/>
    </location>
</feature>
<feature type="transmembrane region" description="Helical" evidence="4">
    <location>
        <begin position="414"/>
        <end position="435"/>
    </location>
</feature>
<comment type="similarity">
    <text evidence="2">Belongs to the major facilitator superfamily. Monocarboxylate porter (TC 2.A.1.13) family.</text>
</comment>
<evidence type="ECO:0000256" key="1">
    <source>
        <dbReference type="ARBA" id="ARBA00004141"/>
    </source>
</evidence>
<keyword evidence="4" id="KW-1133">Transmembrane helix</keyword>
<protein>
    <recommendedName>
        <fullName evidence="5">Major facilitator superfamily (MFS) profile domain-containing protein</fullName>
    </recommendedName>
</protein>
<dbReference type="GO" id="GO:0022857">
    <property type="term" value="F:transmembrane transporter activity"/>
    <property type="evidence" value="ECO:0007669"/>
    <property type="project" value="InterPro"/>
</dbReference>
<dbReference type="EMBL" id="JAWHQM010000017">
    <property type="protein sequence ID" value="KAK5630727.1"/>
    <property type="molecule type" value="Genomic_DNA"/>
</dbReference>
<accession>A0AAN7Z6T1</accession>
<feature type="domain" description="Major facilitator superfamily (MFS) profile" evidence="5">
    <location>
        <begin position="52"/>
        <end position="472"/>
    </location>
</feature>
<dbReference type="PROSITE" id="PS50850">
    <property type="entry name" value="MFS"/>
    <property type="match status" value="1"/>
</dbReference>
<dbReference type="SUPFAM" id="SSF103473">
    <property type="entry name" value="MFS general substrate transporter"/>
    <property type="match status" value="1"/>
</dbReference>
<feature type="transmembrane region" description="Helical" evidence="4">
    <location>
        <begin position="320"/>
        <end position="340"/>
    </location>
</feature>
<evidence type="ECO:0000259" key="5">
    <source>
        <dbReference type="PROSITE" id="PS50850"/>
    </source>
</evidence>
<keyword evidence="4" id="KW-0812">Transmembrane</keyword>
<feature type="transmembrane region" description="Helical" evidence="4">
    <location>
        <begin position="347"/>
        <end position="369"/>
    </location>
</feature>
<dbReference type="CDD" id="cd17352">
    <property type="entry name" value="MFS_MCT_SLC16"/>
    <property type="match status" value="1"/>
</dbReference>
<evidence type="ECO:0000256" key="4">
    <source>
        <dbReference type="SAM" id="Phobius"/>
    </source>
</evidence>
<dbReference type="InterPro" id="IPR020846">
    <property type="entry name" value="MFS_dom"/>
</dbReference>
<feature type="transmembrane region" description="Helical" evidence="4">
    <location>
        <begin position="447"/>
        <end position="467"/>
    </location>
</feature>
<evidence type="ECO:0000313" key="6">
    <source>
        <dbReference type="EMBL" id="KAK5630727.1"/>
    </source>
</evidence>
<keyword evidence="4" id="KW-0472">Membrane</keyword>
<feature type="transmembrane region" description="Helical" evidence="4">
    <location>
        <begin position="287"/>
        <end position="308"/>
    </location>
</feature>
<feature type="transmembrane region" description="Helical" evidence="4">
    <location>
        <begin position="91"/>
        <end position="108"/>
    </location>
</feature>
<keyword evidence="7" id="KW-1185">Reference proteome</keyword>
<dbReference type="PANTHER" id="PTHR11360">
    <property type="entry name" value="MONOCARBOXYLATE TRANSPORTER"/>
    <property type="match status" value="1"/>
</dbReference>
<dbReference type="Proteomes" id="UP001305414">
    <property type="component" value="Unassembled WGS sequence"/>
</dbReference>
<dbReference type="InterPro" id="IPR011701">
    <property type="entry name" value="MFS"/>
</dbReference>
<comment type="caution">
    <text evidence="6">The sequence shown here is derived from an EMBL/GenBank/DDBJ whole genome shotgun (WGS) entry which is preliminary data.</text>
</comment>
<name>A0AAN7Z6T1_9PEZI</name>